<gene>
    <name evidence="6" type="ORF">BDW42DRAFT_23569</name>
</gene>
<dbReference type="Gene3D" id="3.30.559.10">
    <property type="entry name" value="Chloramphenicol acetyltransferase-like domain"/>
    <property type="match status" value="3"/>
</dbReference>
<dbReference type="PANTHER" id="PTHR45527:SF3">
    <property type="entry name" value="SIDEROPHORE SYNTHETASE (EUROFUNG)"/>
    <property type="match status" value="1"/>
</dbReference>
<dbReference type="FunFam" id="3.40.50.12780:FF:000014">
    <property type="entry name" value="Nonribosomal peptide synthetase 1"/>
    <property type="match status" value="2"/>
</dbReference>
<proteinExistence type="inferred from homology"/>
<dbReference type="GO" id="GO:0031177">
    <property type="term" value="F:phosphopantetheine binding"/>
    <property type="evidence" value="ECO:0007669"/>
    <property type="project" value="TreeGrafter"/>
</dbReference>
<feature type="domain" description="Carrier" evidence="5">
    <location>
        <begin position="761"/>
        <end position="837"/>
    </location>
</feature>
<dbReference type="CDD" id="cd19542">
    <property type="entry name" value="CT_NRPS-like"/>
    <property type="match status" value="1"/>
</dbReference>
<evidence type="ECO:0000313" key="6">
    <source>
        <dbReference type="EMBL" id="PLN76265.1"/>
    </source>
</evidence>
<dbReference type="InterPro" id="IPR036736">
    <property type="entry name" value="ACP-like_sf"/>
</dbReference>
<dbReference type="InterPro" id="IPR009081">
    <property type="entry name" value="PP-bd_ACP"/>
</dbReference>
<dbReference type="FunFam" id="3.30.559.30:FF:000003">
    <property type="entry name" value="Nonribosomal peptide synthase SidD"/>
    <property type="match status" value="1"/>
</dbReference>
<organism evidence="6 7">
    <name type="scientific">Aspergillus taichungensis</name>
    <dbReference type="NCBI Taxonomy" id="482145"/>
    <lineage>
        <taxon>Eukaryota</taxon>
        <taxon>Fungi</taxon>
        <taxon>Dikarya</taxon>
        <taxon>Ascomycota</taxon>
        <taxon>Pezizomycotina</taxon>
        <taxon>Eurotiomycetes</taxon>
        <taxon>Eurotiomycetidae</taxon>
        <taxon>Eurotiales</taxon>
        <taxon>Aspergillaceae</taxon>
        <taxon>Aspergillus</taxon>
        <taxon>Aspergillus subgen. Circumdati</taxon>
    </lineage>
</organism>
<dbReference type="SUPFAM" id="SSF56801">
    <property type="entry name" value="Acetyl-CoA synthetase-like"/>
    <property type="match status" value="2"/>
</dbReference>
<dbReference type="EMBL" id="KZ559623">
    <property type="protein sequence ID" value="PLN76265.1"/>
    <property type="molecule type" value="Genomic_DNA"/>
</dbReference>
<evidence type="ECO:0000256" key="4">
    <source>
        <dbReference type="ARBA" id="ARBA00029454"/>
    </source>
</evidence>
<dbReference type="CDD" id="cd05918">
    <property type="entry name" value="A_NRPS_SidN3_like"/>
    <property type="match status" value="2"/>
</dbReference>
<evidence type="ECO:0000259" key="5">
    <source>
        <dbReference type="PROSITE" id="PS50075"/>
    </source>
</evidence>
<evidence type="ECO:0000313" key="7">
    <source>
        <dbReference type="Proteomes" id="UP000235023"/>
    </source>
</evidence>
<reference evidence="7" key="1">
    <citation type="submission" date="2017-12" db="EMBL/GenBank/DDBJ databases">
        <authorList>
            <consortium name="DOE Joint Genome Institute"/>
            <person name="Mondo S.J."/>
            <person name="Kjaerbolling I."/>
            <person name="Vesth T.C."/>
            <person name="Frisvad J.C."/>
            <person name="Nybo J.L."/>
            <person name="Theobald S."/>
            <person name="Kuo A."/>
            <person name="Bowyer P."/>
            <person name="Matsuda Y."/>
            <person name="Lyhne E.K."/>
            <person name="Kogle M.E."/>
            <person name="Clum A."/>
            <person name="Lipzen A."/>
            <person name="Salamov A."/>
            <person name="Ngan C.Y."/>
            <person name="Daum C."/>
            <person name="Chiniquy J."/>
            <person name="Barry K."/>
            <person name="LaButti K."/>
            <person name="Haridas S."/>
            <person name="Simmons B.A."/>
            <person name="Magnuson J.K."/>
            <person name="Mortensen U.H."/>
            <person name="Larsen T.O."/>
            <person name="Grigoriev I.V."/>
            <person name="Baker S.E."/>
            <person name="Andersen M.R."/>
            <person name="Nordberg H.P."/>
            <person name="Cantor M.N."/>
            <person name="Hua S.X."/>
        </authorList>
    </citation>
    <scope>NUCLEOTIDE SEQUENCE [LARGE SCALE GENOMIC DNA]</scope>
    <source>
        <strain evidence="7">IBT 19404</strain>
    </source>
</reference>
<dbReference type="GO" id="GO:0005737">
    <property type="term" value="C:cytoplasm"/>
    <property type="evidence" value="ECO:0007669"/>
    <property type="project" value="TreeGrafter"/>
</dbReference>
<dbReference type="InterPro" id="IPR020845">
    <property type="entry name" value="AMP-binding_CS"/>
</dbReference>
<dbReference type="InterPro" id="IPR023213">
    <property type="entry name" value="CAT-like_dom_sf"/>
</dbReference>
<protein>
    <submittedName>
        <fullName evidence="6">Acetyl-CoA synthetase-like protein</fullName>
    </submittedName>
</protein>
<dbReference type="PROSITE" id="PS50075">
    <property type="entry name" value="CARRIER"/>
    <property type="match status" value="2"/>
</dbReference>
<name>A0A2J5HH07_9EURO</name>
<dbReference type="Gene3D" id="3.30.559.30">
    <property type="entry name" value="Nonribosomal peptide synthetase, condensation domain"/>
    <property type="match status" value="2"/>
</dbReference>
<feature type="domain" description="Carrier" evidence="5">
    <location>
        <begin position="1840"/>
        <end position="1916"/>
    </location>
</feature>
<dbReference type="GO" id="GO:0016874">
    <property type="term" value="F:ligase activity"/>
    <property type="evidence" value="ECO:0007669"/>
    <property type="project" value="UniProtKB-KW"/>
</dbReference>
<dbReference type="GO" id="GO:0044550">
    <property type="term" value="P:secondary metabolite biosynthetic process"/>
    <property type="evidence" value="ECO:0007669"/>
    <property type="project" value="TreeGrafter"/>
</dbReference>
<dbReference type="SUPFAM" id="SSF52777">
    <property type="entry name" value="CoA-dependent acyltransferases"/>
    <property type="match status" value="4"/>
</dbReference>
<dbReference type="Gene3D" id="1.10.1200.10">
    <property type="entry name" value="ACP-like"/>
    <property type="match status" value="2"/>
</dbReference>
<keyword evidence="7" id="KW-1185">Reference proteome</keyword>
<keyword evidence="2" id="KW-0597">Phosphoprotein</keyword>
<dbReference type="Pfam" id="PF00550">
    <property type="entry name" value="PP-binding"/>
    <property type="match status" value="2"/>
</dbReference>
<keyword evidence="3" id="KW-0436">Ligase</keyword>
<dbReference type="Gene3D" id="3.40.50.12780">
    <property type="entry name" value="N-terminal domain of ligase-like"/>
    <property type="match status" value="2"/>
</dbReference>
<dbReference type="SUPFAM" id="SSF47336">
    <property type="entry name" value="ACP-like"/>
    <property type="match status" value="2"/>
</dbReference>
<dbReference type="CDD" id="cd19545">
    <property type="entry name" value="FUM14_C_NRPS-like"/>
    <property type="match status" value="1"/>
</dbReference>
<dbReference type="InterPro" id="IPR010071">
    <property type="entry name" value="AA_adenyl_dom"/>
</dbReference>
<dbReference type="PROSITE" id="PS00455">
    <property type="entry name" value="AMP_BINDING"/>
    <property type="match status" value="2"/>
</dbReference>
<dbReference type="FunFam" id="3.30.300.30:FF:000015">
    <property type="entry name" value="Nonribosomal peptide synthase SidD"/>
    <property type="match status" value="2"/>
</dbReference>
<evidence type="ECO:0000256" key="1">
    <source>
        <dbReference type="ARBA" id="ARBA00022450"/>
    </source>
</evidence>
<keyword evidence="1" id="KW-0596">Phosphopantetheine</keyword>
<dbReference type="Pfam" id="PF00668">
    <property type="entry name" value="Condensation"/>
    <property type="match status" value="2"/>
</dbReference>
<dbReference type="GO" id="GO:1904091">
    <property type="term" value="F:non-ribosomal peptide synthetase activity"/>
    <property type="evidence" value="ECO:0007669"/>
    <property type="project" value="UniProtKB-ARBA"/>
</dbReference>
<dbReference type="InterPro" id="IPR045851">
    <property type="entry name" value="AMP-bd_C_sf"/>
</dbReference>
<dbReference type="Proteomes" id="UP000235023">
    <property type="component" value="Unassembled WGS sequence"/>
</dbReference>
<dbReference type="GO" id="GO:0043041">
    <property type="term" value="P:amino acid activation for nonribosomal peptide biosynthetic process"/>
    <property type="evidence" value="ECO:0007669"/>
    <property type="project" value="TreeGrafter"/>
</dbReference>
<accession>A0A2J5HH07</accession>
<dbReference type="Pfam" id="PF00501">
    <property type="entry name" value="AMP-binding"/>
    <property type="match status" value="2"/>
</dbReference>
<sequence>MTIATGSYANGAHHMECGSWRSLEASLPCSETVTNDPGIGQAVLVLSWIVVRQYYQQGIPGSVGILNISTSRSKTSRSGLRVLNTALDQEFSIEEAAELIHKQISESSMLLNRPLTKSPVEALFLYQGDDMPPCNESSAAVKRLSSTFPHVPIFVHCKYYNGNLSLSIISDASSIETPHYHSLFDQFMWTASRALKGENLRIQDLMQISPAALDRVLQVNKHVPERLDICVHDIVQERCRESPEAPAVASWDGTFTYSELDNLATNLASFLAFSGVLPETFVPVCMNKSKWTLVAILGILKAGAAFVLLDPSYPFQRLQSICQEVCPTILLSSEEHANRCSPLANVCVVEHLGQSSYSQQDGFKPPQVNGNNALYVAFTSGSTGKPKGVVIEHGSYCTGAQSHCQSFGIDRASRVLQFASYAFDVSIMESLSTIMSGGCVCVMSEAARTDPALFAQAAAEFCITHALLTPSFARMLPWDRMSQVKILILGGEKMLASDIVTFTRRGIRVFNAYGPAECSVNASVQELAEGCRPNTIGQPTGAVAWVVDPEDSENLMPLGAVGELIIEGPIVGRGYLNNAEASSRAFIESPNWLQQLRRGTSQRRMYRTGDLAYQDARGCLTIVGRKDEQVKVHGQRMELAEVEYHISQAFSDATAVIVEKTGNENLTGFILPGLLLAEQLEKSSNPLFFQPTSAYVARARAVLDCLRQRLPAYMVPTVLIPLRRVPRLASTKLDRALLRQQADQMSPAEIKAYISESNKSAPATEAEYAIRNLYTETLGVPPESIGMEDSLYSLGGDSFLAIKLVGAARQAGLDLAIDSLLRQLSLREQAVLMKISLPEQRSATEISPFSMIDPNSRAEFVRIAAEQCGLKPIQIQDIYPCTPMQEGMLAASLQTPGKYVGEIKFRLPRGTDTTRLKAAWQSTADKNPILCTRMVETGRGFLQVVVREKIDWLEGGPGSEQPGLGWLYLGGPLVSFRHEPHKEELTVIVHHALCDGWSIKLLQEQVEAAYRGTPAPKSQPFNRFVQYTESLSGADEFWRSQLAGLEATTFPALPSVDYRPSPSAEFRHTLKGLWKPKTGYTYATYLQLAWALLMAHYTDSEAVVFGVTSSGRSAPVSEVERLVGPTIASAPLHVHVEQGTSVDSILDQIQSRVISMLPHEQAGLQRISKCGPDAAKACAFQSQLLVQFPETPSDNDFPVISGTVGTGISYLPFASYALFLAFHIGEDNRSLEIHVSYDPKVLSTVEVGRTVCQYEHVLRQILQSEQSPNMPVNEIEMASPQDLQVLQTWNASIPARHNVCLHDLVLAQHTRTPWRTAVCSWDGNLSYERLDVLSSKLGSFINTLGVTQGSSVAICMEKSKWSVIAIFAVLRTGCACVLLDPKHPRQRIQEIMSESSAHLIITSSSTTTLTDGLCANQIELSVQFTEKVEKQTSMSACDVRVSPHDTAFILFTSGSTGRSKGIVMPHSTLATSIFHHREGLNVSRESRVLHHSSFAFDMSIYEIFTTMAGGGCVCIPSQFDKDNDLAAYINRARLNCAFFTPSSIQILRPSEVPMLRTVVLAGENVTKTVADPWTKERTLINGYGPAEATICGVATISEDGWKPGVIGRIVGGIGWVTKPSDPSKLAAIGAVGELLVEGSILARGYLNRPEAEAAAFLHWPKWRVRMHGDTDGTDQRLYRTGDLVQYDHDGSLRYIGRKDTQVKLRGQRIELDEVETTLTNVFPEPVEVVAEVIEYPLSQNSKQLTAIVKLAQESLNGKDKLGSILAPADAAFLQSAHSALAKLKTILPAYMVPSIVIPALRFPRTLTGKMDRRSLKAALLALSHKELQAYSLECPSQKEPAGTDSERQLQEIWQKILGIRSIEIGVNDRFLGLGGDSVAAMRMVAVARRAGFSLIVADVMGDGTLRSLARSQKISSSTSLSRCKEPLGCQKITRSLLDSGCLPTGSTILHAAPATWAQSFLIPRYPWTHFCFSFAGWLDLDCLEGAIARLTRAHSILRSLFLARDGERPLHVILDNLDTPLHAVTTTENVQDVAEKLCQSEQKAPVTGSVPPTRFTLITNLAAGQHVLLIRLAHAQYDGICIPTLLHDLESLCNHPEAAIQPTQFEDYLHSRPQNQNSDSVDFWGDYLRDSSITRWFRPSISLEAETDAVIRGSHAIELPVSALPLGITAATLVKAASAIAVARRTGTTDVVLGQTVHNRSLPIPGIDRIVGPCVNYVPFRVAIEPSMTRQAYLNLAQRQHTRSLGHEWMDLDQIVQRSTQWKSDTGFGFIVQHQNIERELGLSVAGNSAHSFSSAGRLYASSEIWICSTPTSTGMEIEVIASRRVLGPDIAQELADEIAEALLDLVRGGLDRSVEEMLV</sequence>
<comment type="similarity">
    <text evidence="4">Belongs to the NRP synthetase family.</text>
</comment>
<dbReference type="PANTHER" id="PTHR45527">
    <property type="entry name" value="NONRIBOSOMAL PEPTIDE SYNTHETASE"/>
    <property type="match status" value="1"/>
</dbReference>
<dbReference type="InterPro" id="IPR000873">
    <property type="entry name" value="AMP-dep_synth/lig_dom"/>
</dbReference>
<dbReference type="InterPro" id="IPR001242">
    <property type="entry name" value="Condensation_dom"/>
</dbReference>
<dbReference type="NCBIfam" id="TIGR01733">
    <property type="entry name" value="AA-adenyl-dom"/>
    <property type="match status" value="2"/>
</dbReference>
<evidence type="ECO:0000256" key="3">
    <source>
        <dbReference type="ARBA" id="ARBA00022598"/>
    </source>
</evidence>
<evidence type="ECO:0000256" key="2">
    <source>
        <dbReference type="ARBA" id="ARBA00022553"/>
    </source>
</evidence>
<dbReference type="InterPro" id="IPR042099">
    <property type="entry name" value="ANL_N_sf"/>
</dbReference>
<dbReference type="Gene3D" id="3.30.300.30">
    <property type="match status" value="2"/>
</dbReference>
<dbReference type="OrthoDB" id="416786at2759"/>